<feature type="region of interest" description="Disordered" evidence="1">
    <location>
        <begin position="31"/>
        <end position="83"/>
    </location>
</feature>
<evidence type="ECO:0000313" key="2">
    <source>
        <dbReference type="EMBL" id="GMH13972.1"/>
    </source>
</evidence>
<evidence type="ECO:0000313" key="3">
    <source>
        <dbReference type="Proteomes" id="UP001279734"/>
    </source>
</evidence>
<evidence type="ECO:0000256" key="1">
    <source>
        <dbReference type="SAM" id="MobiDB-lite"/>
    </source>
</evidence>
<proteinExistence type="predicted"/>
<protein>
    <submittedName>
        <fullName evidence="2">Uncharacterized protein</fullName>
    </submittedName>
</protein>
<dbReference type="AlphaFoldDB" id="A0AAD3SMP9"/>
<keyword evidence="3" id="KW-1185">Reference proteome</keyword>
<dbReference type="EMBL" id="BSYO01000013">
    <property type="protein sequence ID" value="GMH13972.1"/>
    <property type="molecule type" value="Genomic_DNA"/>
</dbReference>
<name>A0AAD3SMP9_NEPGR</name>
<comment type="caution">
    <text evidence="2">The sequence shown here is derived from an EMBL/GenBank/DDBJ whole genome shotgun (WGS) entry which is preliminary data.</text>
</comment>
<organism evidence="2 3">
    <name type="scientific">Nepenthes gracilis</name>
    <name type="common">Slender pitcher plant</name>
    <dbReference type="NCBI Taxonomy" id="150966"/>
    <lineage>
        <taxon>Eukaryota</taxon>
        <taxon>Viridiplantae</taxon>
        <taxon>Streptophyta</taxon>
        <taxon>Embryophyta</taxon>
        <taxon>Tracheophyta</taxon>
        <taxon>Spermatophyta</taxon>
        <taxon>Magnoliopsida</taxon>
        <taxon>eudicotyledons</taxon>
        <taxon>Gunneridae</taxon>
        <taxon>Pentapetalae</taxon>
        <taxon>Caryophyllales</taxon>
        <taxon>Nepenthaceae</taxon>
        <taxon>Nepenthes</taxon>
    </lineage>
</organism>
<feature type="compositionally biased region" description="Basic and acidic residues" evidence="1">
    <location>
        <begin position="64"/>
        <end position="79"/>
    </location>
</feature>
<accession>A0AAD3SMP9</accession>
<sequence>MLISIGQSPTTERLSVTMALEVMMNAAIPTKGVSSSLRKKKRSAAHHLDPSSSNEVSLNEAEDDSKRECNEIKVSRDGDNSSLGNGGLPMTFCILDPSVVEEWRLVKYSFGPAAHPFACKDVLKRRVIMSQRPCAVPSDTMGFRAAGILRVTSPTELSPEEEHLK</sequence>
<reference evidence="2" key="1">
    <citation type="submission" date="2023-05" db="EMBL/GenBank/DDBJ databases">
        <title>Nepenthes gracilis genome sequencing.</title>
        <authorList>
            <person name="Fukushima K."/>
        </authorList>
    </citation>
    <scope>NUCLEOTIDE SEQUENCE</scope>
    <source>
        <strain evidence="2">SING2019-196</strain>
    </source>
</reference>
<dbReference type="Proteomes" id="UP001279734">
    <property type="component" value="Unassembled WGS sequence"/>
</dbReference>
<gene>
    <name evidence="2" type="ORF">Nepgr_015813</name>
</gene>